<dbReference type="AlphaFoldDB" id="A0AAV9P0B3"/>
<evidence type="ECO:0000313" key="3">
    <source>
        <dbReference type="Proteomes" id="UP001337655"/>
    </source>
</evidence>
<proteinExistence type="predicted"/>
<evidence type="ECO:0000313" key="2">
    <source>
        <dbReference type="EMBL" id="KAK5164742.1"/>
    </source>
</evidence>
<evidence type="ECO:0008006" key="4">
    <source>
        <dbReference type="Google" id="ProtNLM"/>
    </source>
</evidence>
<keyword evidence="3" id="KW-1185">Reference proteome</keyword>
<feature type="compositionally biased region" description="Basic and acidic residues" evidence="1">
    <location>
        <begin position="121"/>
        <end position="136"/>
    </location>
</feature>
<feature type="compositionally biased region" description="Basic and acidic residues" evidence="1">
    <location>
        <begin position="13"/>
        <end position="23"/>
    </location>
</feature>
<feature type="compositionally biased region" description="Basic and acidic residues" evidence="1">
    <location>
        <begin position="67"/>
        <end position="76"/>
    </location>
</feature>
<dbReference type="GeneID" id="89930737"/>
<feature type="region of interest" description="Disordered" evidence="1">
    <location>
        <begin position="1"/>
        <end position="140"/>
    </location>
</feature>
<evidence type="ECO:0000256" key="1">
    <source>
        <dbReference type="SAM" id="MobiDB-lite"/>
    </source>
</evidence>
<sequence>MSSDYVPYSDVYSSRDYDRNDRRHDRRRVQEIPAEDISAVRAQQLDDFYRPASRRDDINSRSVNGRQSREYEDNNEQHYASRRRRPQRRESYSSRSSSNSDYEEPDRRQQVARRQGQQDGSARRAQSEKRQSRAYDGDLQNFASRTFDASPNGALAASVGAAIGAISVRRFGGNHFNPNESSQNWKTVAGAVVGGLAANAAEAQWQQHREKKQSEEGEGYNRQ</sequence>
<accession>A0AAV9P0B3</accession>
<name>A0AAV9P0B3_9PEZI</name>
<comment type="caution">
    <text evidence="2">The sequence shown here is derived from an EMBL/GenBank/DDBJ whole genome shotgun (WGS) entry which is preliminary data.</text>
</comment>
<feature type="compositionally biased region" description="Basic and acidic residues" evidence="1">
    <location>
        <begin position="212"/>
        <end position="223"/>
    </location>
</feature>
<dbReference type="Proteomes" id="UP001337655">
    <property type="component" value="Unassembled WGS sequence"/>
</dbReference>
<gene>
    <name evidence="2" type="ORF">LTR77_009405</name>
</gene>
<feature type="compositionally biased region" description="Low complexity" evidence="1">
    <location>
        <begin position="1"/>
        <end position="12"/>
    </location>
</feature>
<organism evidence="2 3">
    <name type="scientific">Saxophila tyrrhenica</name>
    <dbReference type="NCBI Taxonomy" id="1690608"/>
    <lineage>
        <taxon>Eukaryota</taxon>
        <taxon>Fungi</taxon>
        <taxon>Dikarya</taxon>
        <taxon>Ascomycota</taxon>
        <taxon>Pezizomycotina</taxon>
        <taxon>Dothideomycetes</taxon>
        <taxon>Dothideomycetidae</taxon>
        <taxon>Mycosphaerellales</taxon>
        <taxon>Extremaceae</taxon>
        <taxon>Saxophila</taxon>
    </lineage>
</organism>
<dbReference type="RefSeq" id="XP_064654938.1">
    <property type="nucleotide sequence ID" value="XM_064806633.1"/>
</dbReference>
<feature type="compositionally biased region" description="Basic and acidic residues" evidence="1">
    <location>
        <begin position="47"/>
        <end position="59"/>
    </location>
</feature>
<reference evidence="2 3" key="1">
    <citation type="submission" date="2023-08" db="EMBL/GenBank/DDBJ databases">
        <title>Black Yeasts Isolated from many extreme environments.</title>
        <authorList>
            <person name="Coleine C."/>
            <person name="Stajich J.E."/>
            <person name="Selbmann L."/>
        </authorList>
    </citation>
    <scope>NUCLEOTIDE SEQUENCE [LARGE SCALE GENOMIC DNA]</scope>
    <source>
        <strain evidence="2 3">CCFEE 5935</strain>
    </source>
</reference>
<dbReference type="EMBL" id="JAVRRT010000018">
    <property type="protein sequence ID" value="KAK5164742.1"/>
    <property type="molecule type" value="Genomic_DNA"/>
</dbReference>
<protein>
    <recommendedName>
        <fullName evidence="4">Glycine zipper 2TM domain-containing protein</fullName>
    </recommendedName>
</protein>
<feature type="region of interest" description="Disordered" evidence="1">
    <location>
        <begin position="201"/>
        <end position="223"/>
    </location>
</feature>